<sequence>MIDFQNVSFSYGEESSGGGIRNVNLTINTGEFVLLTGESGCGKTTITRLVNGLVPHYYEGNLEGDVLLDGKSVSDTPLYDLAAMVGSVFQNPKSQFFNVDTDSELAFACENLGYPQEDILKRIDRTVSDYHIEDLMGRSVFALSGGEKQKIACASSSVLLPGIMVLDEPSSNLDMAAIDDLRQVLSLWKKQGKTILIAEHRLYYLHDLADRVLYVKDGEIEREYTPAEFDSLSDGTRKEMGLRPFSLSKLKPANQYQAHTAKQMEFQNFCFAYKKREPESLHIPSAELPVGETIAIIGLNGAGKSTLARCICGLEKKCGFLQVDGKTLDWKARLKHCYMVMQDTSHQLFTESVADEVLLSMDNKDETVVDKILKQFDLLEYKDRHPLSLSGGQKQRVAIASAIVSNREIIVFDEPTSGLDLKHMREVARSLKSLADQGKTLLVITHDPELVMAGCSYVVHMEKGQVKESYPLDESGSKKVLDFFRIRQ</sequence>
<evidence type="ECO:0000256" key="4">
    <source>
        <dbReference type="ARBA" id="ARBA00022475"/>
    </source>
</evidence>
<proteinExistence type="inferred from homology"/>
<comment type="subcellular location">
    <subcellularLocation>
        <location evidence="1">Cell membrane</location>
        <topology evidence="1">Peripheral membrane protein</topology>
    </subcellularLocation>
</comment>
<evidence type="ECO:0000259" key="11">
    <source>
        <dbReference type="PROSITE" id="PS50893"/>
    </source>
</evidence>
<dbReference type="PANTHER" id="PTHR43553:SF23">
    <property type="entry name" value="ABC TRANSPORTER ATP-BINDING COMPONENT"/>
    <property type="match status" value="1"/>
</dbReference>
<keyword evidence="6" id="KW-0547">Nucleotide-binding</keyword>
<evidence type="ECO:0000256" key="8">
    <source>
        <dbReference type="ARBA" id="ARBA00022967"/>
    </source>
</evidence>
<evidence type="ECO:0000256" key="6">
    <source>
        <dbReference type="ARBA" id="ARBA00022741"/>
    </source>
</evidence>
<dbReference type="InterPro" id="IPR003593">
    <property type="entry name" value="AAA+_ATPase"/>
</dbReference>
<dbReference type="InterPro" id="IPR017871">
    <property type="entry name" value="ABC_transporter-like_CS"/>
</dbReference>
<dbReference type="GO" id="GO:0042626">
    <property type="term" value="F:ATPase-coupled transmembrane transporter activity"/>
    <property type="evidence" value="ECO:0007669"/>
    <property type="project" value="TreeGrafter"/>
</dbReference>
<evidence type="ECO:0000256" key="3">
    <source>
        <dbReference type="ARBA" id="ARBA00022448"/>
    </source>
</evidence>
<reference evidence="12 13" key="1">
    <citation type="submission" date="2015-09" db="EMBL/GenBank/DDBJ databases">
        <authorList>
            <consortium name="Pathogen Informatics"/>
        </authorList>
    </citation>
    <scope>NUCLEOTIDE SEQUENCE [LARGE SCALE GENOMIC DNA]</scope>
    <source>
        <strain evidence="12 13">2789STDY5834968</strain>
    </source>
</reference>
<dbReference type="GO" id="GO:0043190">
    <property type="term" value="C:ATP-binding cassette (ABC) transporter complex"/>
    <property type="evidence" value="ECO:0007669"/>
    <property type="project" value="TreeGrafter"/>
</dbReference>
<keyword evidence="4" id="KW-1003">Cell membrane</keyword>
<dbReference type="InterPro" id="IPR050095">
    <property type="entry name" value="ECF_ABC_transporter_ATP-bd"/>
</dbReference>
<dbReference type="GO" id="GO:0005524">
    <property type="term" value="F:ATP binding"/>
    <property type="evidence" value="ECO:0007669"/>
    <property type="project" value="UniProtKB-KW"/>
</dbReference>
<evidence type="ECO:0000256" key="1">
    <source>
        <dbReference type="ARBA" id="ARBA00004202"/>
    </source>
</evidence>
<dbReference type="Gene3D" id="3.40.50.300">
    <property type="entry name" value="P-loop containing nucleotide triphosphate hydrolases"/>
    <property type="match status" value="2"/>
</dbReference>
<keyword evidence="3" id="KW-0813">Transport</keyword>
<dbReference type="OrthoDB" id="501320at2"/>
<keyword evidence="7 12" id="KW-0067">ATP-binding</keyword>
<dbReference type="PROSITE" id="PS00211">
    <property type="entry name" value="ABC_TRANSPORTER_1"/>
    <property type="match status" value="1"/>
</dbReference>
<dbReference type="EC" id="3.6.3.-" evidence="12"/>
<comment type="similarity">
    <text evidence="2">Belongs to the ABC transporter superfamily.</text>
</comment>
<feature type="domain" description="ABC transporter" evidence="11">
    <location>
        <begin position="264"/>
        <end position="488"/>
    </location>
</feature>
<dbReference type="InterPro" id="IPR027417">
    <property type="entry name" value="P-loop_NTPase"/>
</dbReference>
<evidence type="ECO:0000256" key="7">
    <source>
        <dbReference type="ARBA" id="ARBA00022840"/>
    </source>
</evidence>
<dbReference type="PROSITE" id="PS50893">
    <property type="entry name" value="ABC_TRANSPORTER_2"/>
    <property type="match status" value="2"/>
</dbReference>
<evidence type="ECO:0000313" key="13">
    <source>
        <dbReference type="Proteomes" id="UP000095673"/>
    </source>
</evidence>
<dbReference type="InterPro" id="IPR003439">
    <property type="entry name" value="ABC_transporter-like_ATP-bd"/>
</dbReference>
<evidence type="ECO:0000256" key="2">
    <source>
        <dbReference type="ARBA" id="ARBA00005417"/>
    </source>
</evidence>
<keyword evidence="12" id="KW-0378">Hydrolase</keyword>
<dbReference type="Pfam" id="PF00005">
    <property type="entry name" value="ABC_tran"/>
    <property type="match status" value="2"/>
</dbReference>
<evidence type="ECO:0000256" key="9">
    <source>
        <dbReference type="ARBA" id="ARBA00023136"/>
    </source>
</evidence>
<dbReference type="PANTHER" id="PTHR43553">
    <property type="entry name" value="HEAVY METAL TRANSPORTER"/>
    <property type="match status" value="1"/>
</dbReference>
<evidence type="ECO:0000256" key="5">
    <source>
        <dbReference type="ARBA" id="ARBA00022737"/>
    </source>
</evidence>
<dbReference type="Proteomes" id="UP000095673">
    <property type="component" value="Unassembled WGS sequence"/>
</dbReference>
<dbReference type="SMART" id="SM00382">
    <property type="entry name" value="AAA"/>
    <property type="match status" value="2"/>
</dbReference>
<dbReference type="RefSeq" id="WP_055238779.1">
    <property type="nucleotide sequence ID" value="NZ_CYXM01000026.1"/>
</dbReference>
<dbReference type="AlphaFoldDB" id="A0A173VPJ8"/>
<gene>
    <name evidence="12" type="primary">ykoD_1</name>
    <name evidence="12" type="ORF">ERS852580_03378</name>
</gene>
<dbReference type="GO" id="GO:0016887">
    <property type="term" value="F:ATP hydrolysis activity"/>
    <property type="evidence" value="ECO:0007669"/>
    <property type="project" value="InterPro"/>
</dbReference>
<keyword evidence="8" id="KW-1278">Translocase</keyword>
<protein>
    <submittedName>
        <fullName evidence="12">Putative HMP/thiamine import ATP-binding protein YkoD</fullName>
        <ecNumber evidence="12">3.6.3.-</ecNumber>
    </submittedName>
</protein>
<dbReference type="EMBL" id="CYXM01000026">
    <property type="protein sequence ID" value="CUN29282.1"/>
    <property type="molecule type" value="Genomic_DNA"/>
</dbReference>
<dbReference type="CDD" id="cd03225">
    <property type="entry name" value="ABC_cobalt_CbiO_domain1"/>
    <property type="match status" value="1"/>
</dbReference>
<keyword evidence="9" id="KW-0472">Membrane</keyword>
<accession>A0A173VPJ8</accession>
<evidence type="ECO:0000313" key="12">
    <source>
        <dbReference type="EMBL" id="CUN29282.1"/>
    </source>
</evidence>
<name>A0A173VPJ8_9FIRM</name>
<dbReference type="InterPro" id="IPR015856">
    <property type="entry name" value="ABC_transpr_CbiO/EcfA_su"/>
</dbReference>
<dbReference type="SUPFAM" id="SSF52540">
    <property type="entry name" value="P-loop containing nucleoside triphosphate hydrolases"/>
    <property type="match status" value="2"/>
</dbReference>
<dbReference type="CDD" id="cd03226">
    <property type="entry name" value="ABC_cobalt_CbiO_domain2"/>
    <property type="match status" value="1"/>
</dbReference>
<feature type="domain" description="ABC transporter" evidence="11">
    <location>
        <begin position="2"/>
        <end position="242"/>
    </location>
</feature>
<keyword evidence="5" id="KW-0677">Repeat</keyword>
<comment type="function">
    <text evidence="10">Probably part of an ABC transporter complex. Responsible for energy coupling to the transport system.</text>
</comment>
<organism evidence="12 13">
    <name type="scientific">Agathobacter rectalis</name>
    <dbReference type="NCBI Taxonomy" id="39491"/>
    <lineage>
        <taxon>Bacteria</taxon>
        <taxon>Bacillati</taxon>
        <taxon>Bacillota</taxon>
        <taxon>Clostridia</taxon>
        <taxon>Lachnospirales</taxon>
        <taxon>Lachnospiraceae</taxon>
        <taxon>Agathobacter</taxon>
    </lineage>
</organism>
<evidence type="ECO:0000256" key="10">
    <source>
        <dbReference type="ARBA" id="ARBA00025157"/>
    </source>
</evidence>